<dbReference type="PANTHER" id="PTHR23073">
    <property type="entry name" value="26S PROTEASOME REGULATORY SUBUNIT"/>
    <property type="match status" value="1"/>
</dbReference>
<evidence type="ECO:0000256" key="1">
    <source>
        <dbReference type="ARBA" id="ARBA00006914"/>
    </source>
</evidence>
<dbReference type="InterPro" id="IPR050221">
    <property type="entry name" value="26S_Proteasome_ATPase"/>
</dbReference>
<sequence length="682" mass="74205">MNDTERSLVAGYLSRVLARPDLPLRALRHLTHWLNERSEVLSLPVPKPLAKVIGHLYGGGFNVAEFERAYRTHEAQVLQELQAAAKATPPPEPLTRNIQMLVRELGLPPASADIVALIAYYARFDQVEYLCDCVGEVITPFSRTIAAMTGQPARVVEPLIGPDGDLIVSGLLKLDEDGDEISGFNGRFQIPPRVNNCLDREFADFAEMRKAFLGTPLKAAIRADDYDHVETDRDLIAGVLRGAAREGAAGVNILLYGQPGSGKTELCKVTAEAAGLTLYGAGEDAGTQAEQDRSARLADLVFSLRLLAGSKNAAVLFDEMEDVASQLIGRGGSKLYLNRVLERSPVPVLWTSNNIHEIDPAVLRRMTLAIELRLPPARQRERILRRLSDRHGVSLSEQELEGLARKIDATPAIMENALKAARYAGQGAGAVERAASGVVRAVSGAGARGVSSDVDFDPKLASADCDLVAFTEQVAAGQRRNFSIVLSGPPGTGKSAYARYLASRLGMDIIQKRGSDLLGAFVGESEKRIAEAFEEARDAGAMLVFDEAESFLLDRRDAVRSWEVTQVNEMLTWMEQHPLPVCFTTNLFERFDTASLRRFTFHITLTYLDKAALAHAFRVFFGWSEPPEGGLAFDNLTPGDFAQVYSRADMLGAKGDKAQVVEMLGQVSRTKPGAGAGLGFVR</sequence>
<dbReference type="OrthoDB" id="7438987at2"/>
<dbReference type="CDD" id="cd19481">
    <property type="entry name" value="RecA-like_protease"/>
    <property type="match status" value="1"/>
</dbReference>
<proteinExistence type="inferred from homology"/>
<keyword evidence="7" id="KW-1185">Reference proteome</keyword>
<feature type="domain" description="AAA+ ATPase" evidence="5">
    <location>
        <begin position="249"/>
        <end position="378"/>
    </location>
</feature>
<dbReference type="AlphaFoldDB" id="A0A397QBD2"/>
<gene>
    <name evidence="6" type="ORF">BXY53_0479</name>
</gene>
<evidence type="ECO:0000313" key="6">
    <source>
        <dbReference type="EMBL" id="RIA55414.1"/>
    </source>
</evidence>
<dbReference type="PROSITE" id="PS00674">
    <property type="entry name" value="AAA"/>
    <property type="match status" value="1"/>
</dbReference>
<dbReference type="Gene3D" id="3.40.50.300">
    <property type="entry name" value="P-loop containing nucleotide triphosphate hydrolases"/>
    <property type="match status" value="2"/>
</dbReference>
<dbReference type="Proteomes" id="UP000266273">
    <property type="component" value="Unassembled WGS sequence"/>
</dbReference>
<organism evidence="6 7">
    <name type="scientific">Dichotomicrobium thermohalophilum</name>
    <dbReference type="NCBI Taxonomy" id="933063"/>
    <lineage>
        <taxon>Bacteria</taxon>
        <taxon>Pseudomonadati</taxon>
        <taxon>Pseudomonadota</taxon>
        <taxon>Alphaproteobacteria</taxon>
        <taxon>Hyphomicrobiales</taxon>
        <taxon>Hyphomicrobiaceae</taxon>
        <taxon>Dichotomicrobium</taxon>
    </lineage>
</organism>
<evidence type="ECO:0000259" key="5">
    <source>
        <dbReference type="SMART" id="SM00382"/>
    </source>
</evidence>
<evidence type="ECO:0000256" key="3">
    <source>
        <dbReference type="ARBA" id="ARBA00022840"/>
    </source>
</evidence>
<comment type="caution">
    <text evidence="6">The sequence shown here is derived from an EMBL/GenBank/DDBJ whole genome shotgun (WGS) entry which is preliminary data.</text>
</comment>
<dbReference type="EMBL" id="QXDF01000001">
    <property type="protein sequence ID" value="RIA55414.1"/>
    <property type="molecule type" value="Genomic_DNA"/>
</dbReference>
<keyword evidence="3 4" id="KW-0067">ATP-binding</keyword>
<evidence type="ECO:0000256" key="4">
    <source>
        <dbReference type="RuleBase" id="RU003651"/>
    </source>
</evidence>
<dbReference type="SMART" id="SM00382">
    <property type="entry name" value="AAA"/>
    <property type="match status" value="2"/>
</dbReference>
<name>A0A397QBD2_9HYPH</name>
<dbReference type="RefSeq" id="WP_119060320.1">
    <property type="nucleotide sequence ID" value="NZ_QXDF01000001.1"/>
</dbReference>
<keyword evidence="2 4" id="KW-0547">Nucleotide-binding</keyword>
<feature type="domain" description="AAA+ ATPase" evidence="5">
    <location>
        <begin position="480"/>
        <end position="609"/>
    </location>
</feature>
<dbReference type="InterPro" id="IPR003959">
    <property type="entry name" value="ATPase_AAA_core"/>
</dbReference>
<dbReference type="SUPFAM" id="SSF52540">
    <property type="entry name" value="P-loop containing nucleoside triphosphate hydrolases"/>
    <property type="match status" value="2"/>
</dbReference>
<protein>
    <submittedName>
        <fullName evidence="6">SpoVK/Ycf46/Vps4 family AAA+-type ATPase</fullName>
    </submittedName>
</protein>
<evidence type="ECO:0000256" key="2">
    <source>
        <dbReference type="ARBA" id="ARBA00022741"/>
    </source>
</evidence>
<dbReference type="GO" id="GO:0005524">
    <property type="term" value="F:ATP binding"/>
    <property type="evidence" value="ECO:0007669"/>
    <property type="project" value="UniProtKB-KW"/>
</dbReference>
<dbReference type="InterPro" id="IPR027417">
    <property type="entry name" value="P-loop_NTPase"/>
</dbReference>
<dbReference type="GO" id="GO:0016887">
    <property type="term" value="F:ATP hydrolysis activity"/>
    <property type="evidence" value="ECO:0007669"/>
    <property type="project" value="InterPro"/>
</dbReference>
<reference evidence="6 7" key="1">
    <citation type="submission" date="2018-08" db="EMBL/GenBank/DDBJ databases">
        <title>Genomic Encyclopedia of Archaeal and Bacterial Type Strains, Phase II (KMG-II): from individual species to whole genera.</title>
        <authorList>
            <person name="Goeker M."/>
        </authorList>
    </citation>
    <scope>NUCLEOTIDE SEQUENCE [LARGE SCALE GENOMIC DNA]</scope>
    <source>
        <strain evidence="6 7">DSM 5002</strain>
    </source>
</reference>
<dbReference type="InterPro" id="IPR003593">
    <property type="entry name" value="AAA+_ATPase"/>
</dbReference>
<accession>A0A397QBD2</accession>
<dbReference type="Pfam" id="PF00004">
    <property type="entry name" value="AAA"/>
    <property type="match status" value="2"/>
</dbReference>
<dbReference type="InterPro" id="IPR003960">
    <property type="entry name" value="ATPase_AAA_CS"/>
</dbReference>
<comment type="similarity">
    <text evidence="1 4">Belongs to the AAA ATPase family.</text>
</comment>
<evidence type="ECO:0000313" key="7">
    <source>
        <dbReference type="Proteomes" id="UP000266273"/>
    </source>
</evidence>